<dbReference type="RefSeq" id="XP_012946468.1">
    <property type="nucleotide sequence ID" value="XM_013091014.2"/>
</dbReference>
<proteinExistence type="predicted"/>
<feature type="transmembrane region" description="Helical" evidence="2">
    <location>
        <begin position="111"/>
        <end position="137"/>
    </location>
</feature>
<keyword evidence="2" id="KW-1133">Transmembrane helix</keyword>
<reference evidence="4" key="1">
    <citation type="submission" date="2025-08" db="UniProtKB">
        <authorList>
            <consortium name="RefSeq"/>
        </authorList>
    </citation>
    <scope>IDENTIFICATION</scope>
</reference>
<evidence type="ECO:0000256" key="2">
    <source>
        <dbReference type="SAM" id="Phobius"/>
    </source>
</evidence>
<keyword evidence="2" id="KW-0812">Transmembrane</keyword>
<accession>A0ABM1AF40</accession>
<feature type="compositionally biased region" description="Polar residues" evidence="1">
    <location>
        <begin position="240"/>
        <end position="250"/>
    </location>
</feature>
<dbReference type="Proteomes" id="UP000694888">
    <property type="component" value="Unplaced"/>
</dbReference>
<protein>
    <submittedName>
        <fullName evidence="4">Uncharacterized protein LOC106014018</fullName>
    </submittedName>
</protein>
<evidence type="ECO:0000313" key="4">
    <source>
        <dbReference type="RefSeq" id="XP_012946468.1"/>
    </source>
</evidence>
<feature type="region of interest" description="Disordered" evidence="1">
    <location>
        <begin position="238"/>
        <end position="300"/>
    </location>
</feature>
<feature type="region of interest" description="Disordered" evidence="1">
    <location>
        <begin position="147"/>
        <end position="167"/>
    </location>
</feature>
<name>A0ABM1AF40_APLCA</name>
<organism evidence="3 4">
    <name type="scientific">Aplysia californica</name>
    <name type="common">California sea hare</name>
    <dbReference type="NCBI Taxonomy" id="6500"/>
    <lineage>
        <taxon>Eukaryota</taxon>
        <taxon>Metazoa</taxon>
        <taxon>Spiralia</taxon>
        <taxon>Lophotrochozoa</taxon>
        <taxon>Mollusca</taxon>
        <taxon>Gastropoda</taxon>
        <taxon>Heterobranchia</taxon>
        <taxon>Euthyneura</taxon>
        <taxon>Tectipleura</taxon>
        <taxon>Aplysiida</taxon>
        <taxon>Aplysioidea</taxon>
        <taxon>Aplysiidae</taxon>
        <taxon>Aplysia</taxon>
    </lineage>
</organism>
<feature type="compositionally biased region" description="Basic and acidic residues" evidence="1">
    <location>
        <begin position="147"/>
        <end position="158"/>
    </location>
</feature>
<sequence length="300" mass="32551">MNQQPPTCVSIDQLCGDKKKLKAPHFINPCGCDSYLVLEYCEALNRNTTTLKKISCGKGTTFRQKSGNCEDPKKREEEICRRQPWERCKATDDQDFAKICDFPDPDDSNSIHAGAIVGGVLAGLIVLALIVAAVIYAKRKGLIGKKKDSSRAEVRTEAPHNGPGSYHNDGYYTIDDAAVAAANTKVSKVPANTNKNDVKLSENEYSAISEVPERAIQTEPDYGYAVAKRVSDGYSHLAGNATNTSTSPVDYNSAPRDPPLTETNPNNDAEAPRSDTEPANTGNGDYLVMQGEPEYSNAKT</sequence>
<evidence type="ECO:0000313" key="3">
    <source>
        <dbReference type="Proteomes" id="UP000694888"/>
    </source>
</evidence>
<keyword evidence="3" id="KW-1185">Reference proteome</keyword>
<evidence type="ECO:0000256" key="1">
    <source>
        <dbReference type="SAM" id="MobiDB-lite"/>
    </source>
</evidence>
<keyword evidence="2" id="KW-0472">Membrane</keyword>
<dbReference type="GeneID" id="106014018"/>
<gene>
    <name evidence="4" type="primary">LOC106014018</name>
</gene>